<dbReference type="Pfam" id="PF03083">
    <property type="entry name" value="MtN3_slv"/>
    <property type="match status" value="2"/>
</dbReference>
<evidence type="ECO:0000256" key="11">
    <source>
        <dbReference type="ARBA" id="ARBA00023136"/>
    </source>
</evidence>
<comment type="function">
    <text evidence="12">Mediates sugar transport across membranes.</text>
</comment>
<dbReference type="GO" id="GO:0000139">
    <property type="term" value="C:Golgi membrane"/>
    <property type="evidence" value="ECO:0007669"/>
    <property type="project" value="UniProtKB-SubCell"/>
</dbReference>
<feature type="transmembrane region" description="Helical" evidence="12">
    <location>
        <begin position="6"/>
        <end position="29"/>
    </location>
</feature>
<dbReference type="PANTHER" id="PTHR10791:SF5">
    <property type="entry name" value="SUGAR TRANSPORTER SWEET"/>
    <property type="match status" value="1"/>
</dbReference>
<keyword evidence="9 12" id="KW-1133">Transmembrane helix</keyword>
<dbReference type="GO" id="GO:0005886">
    <property type="term" value="C:plasma membrane"/>
    <property type="evidence" value="ECO:0007669"/>
    <property type="project" value="UniProtKB-SubCell"/>
</dbReference>
<evidence type="ECO:0000256" key="2">
    <source>
        <dbReference type="ARBA" id="ARBA00004653"/>
    </source>
</evidence>
<keyword evidence="7 12" id="KW-0812">Transmembrane</keyword>
<evidence type="ECO:0000256" key="7">
    <source>
        <dbReference type="ARBA" id="ARBA00022692"/>
    </source>
</evidence>
<dbReference type="GO" id="GO:0051119">
    <property type="term" value="F:sugar transmembrane transporter activity"/>
    <property type="evidence" value="ECO:0007669"/>
    <property type="project" value="InterPro"/>
</dbReference>
<keyword evidence="4 12" id="KW-0813">Transport</keyword>
<feature type="transmembrane region" description="Helical" evidence="12">
    <location>
        <begin position="184"/>
        <end position="205"/>
    </location>
</feature>
<evidence type="ECO:0000313" key="14">
    <source>
        <dbReference type="EMBL" id="JAS15798.1"/>
    </source>
</evidence>
<evidence type="ECO:0000256" key="3">
    <source>
        <dbReference type="ARBA" id="ARBA00007809"/>
    </source>
</evidence>
<evidence type="ECO:0000256" key="1">
    <source>
        <dbReference type="ARBA" id="ARBA00004651"/>
    </source>
</evidence>
<name>A0A1B6BYL0_9HEMI</name>
<feature type="transmembrane region" description="Helical" evidence="12">
    <location>
        <begin position="96"/>
        <end position="114"/>
    </location>
</feature>
<reference evidence="13" key="1">
    <citation type="submission" date="2015-12" db="EMBL/GenBank/DDBJ databases">
        <title>De novo transcriptome assembly of four potential Pierce s Disease insect vectors from Arizona vineyards.</title>
        <authorList>
            <person name="Tassone E.E."/>
        </authorList>
    </citation>
    <scope>NUCLEOTIDE SEQUENCE</scope>
</reference>
<dbReference type="AlphaFoldDB" id="A0A1B6BYL0"/>
<comment type="similarity">
    <text evidence="3 12">Belongs to the SWEET sugar transporter family.</text>
</comment>
<keyword evidence="10" id="KW-0333">Golgi apparatus</keyword>
<feature type="transmembrane region" description="Helical" evidence="12">
    <location>
        <begin position="126"/>
        <end position="145"/>
    </location>
</feature>
<evidence type="ECO:0000256" key="8">
    <source>
        <dbReference type="ARBA" id="ARBA00022737"/>
    </source>
</evidence>
<feature type="transmembrane region" description="Helical" evidence="12">
    <location>
        <begin position="157"/>
        <end position="178"/>
    </location>
</feature>
<evidence type="ECO:0000256" key="4">
    <source>
        <dbReference type="ARBA" id="ARBA00022448"/>
    </source>
</evidence>
<dbReference type="FunFam" id="1.20.1280.290:FF:000004">
    <property type="entry name" value="Sugar transporter SWEET"/>
    <property type="match status" value="1"/>
</dbReference>
<evidence type="ECO:0000256" key="6">
    <source>
        <dbReference type="ARBA" id="ARBA00022597"/>
    </source>
</evidence>
<evidence type="ECO:0000256" key="10">
    <source>
        <dbReference type="ARBA" id="ARBA00023034"/>
    </source>
</evidence>
<feature type="transmembrane region" description="Helical" evidence="12">
    <location>
        <begin position="69"/>
        <end position="89"/>
    </location>
</feature>
<sequence length="225" mass="24870">MGLEDYKDIVATAAGITTIAQCFAPAFICKNIVKKGSTKGFDALPFIGGIVISILMLQHGMILNDPTMIPVNIFGFGLNLCYLLCYYFYCEEKGPFFTTLAKAVGFIAIMVGYAKYEKPDLVEFRFGFIVTIIMLALIGFPLLSLGEIIKTKNTESLPFPLISSGAVVTSLWLLYGFIIDNVFVQVQNAVGLTLCLIQLSLIFIFQNKSENKQKDKAEELKPKMS</sequence>
<proteinExistence type="inferred from homology"/>
<organism evidence="13">
    <name type="scientific">Clastoptera arizonana</name>
    <name type="common">Arizona spittle bug</name>
    <dbReference type="NCBI Taxonomy" id="38151"/>
    <lineage>
        <taxon>Eukaryota</taxon>
        <taxon>Metazoa</taxon>
        <taxon>Ecdysozoa</taxon>
        <taxon>Arthropoda</taxon>
        <taxon>Hexapoda</taxon>
        <taxon>Insecta</taxon>
        <taxon>Pterygota</taxon>
        <taxon>Neoptera</taxon>
        <taxon>Paraneoptera</taxon>
        <taxon>Hemiptera</taxon>
        <taxon>Auchenorrhyncha</taxon>
        <taxon>Cercopoidea</taxon>
        <taxon>Clastopteridae</taxon>
        <taxon>Clastoptera</taxon>
    </lineage>
</organism>
<keyword evidence="5" id="KW-1003">Cell membrane</keyword>
<gene>
    <name evidence="13" type="ORF">g.14211</name>
    <name evidence="14" type="ORF">g.14212</name>
</gene>
<comment type="subcellular location">
    <subcellularLocation>
        <location evidence="1 12">Cell membrane</location>
        <topology evidence="1 12">Multi-pass membrane protein</topology>
    </subcellularLocation>
    <subcellularLocation>
        <location evidence="2">Golgi apparatus membrane</location>
        <topology evidence="2">Multi-pass membrane protein</topology>
    </subcellularLocation>
</comment>
<dbReference type="InterPro" id="IPR004316">
    <property type="entry name" value="SWEET_rpt"/>
</dbReference>
<evidence type="ECO:0000256" key="5">
    <source>
        <dbReference type="ARBA" id="ARBA00022475"/>
    </source>
</evidence>
<dbReference type="EMBL" id="GEDC01030947">
    <property type="protein sequence ID" value="JAS06351.1"/>
    <property type="molecule type" value="Transcribed_RNA"/>
</dbReference>
<dbReference type="PANTHER" id="PTHR10791">
    <property type="entry name" value="RAG1-ACTIVATING PROTEIN 1"/>
    <property type="match status" value="1"/>
</dbReference>
<evidence type="ECO:0000256" key="9">
    <source>
        <dbReference type="ARBA" id="ARBA00022989"/>
    </source>
</evidence>
<protein>
    <recommendedName>
        <fullName evidence="12">Sugar transporter SWEET</fullName>
    </recommendedName>
</protein>
<keyword evidence="6 12" id="KW-0762">Sugar transport</keyword>
<keyword evidence="11 12" id="KW-0472">Membrane</keyword>
<evidence type="ECO:0000313" key="13">
    <source>
        <dbReference type="EMBL" id="JAS06351.1"/>
    </source>
</evidence>
<dbReference type="Gene3D" id="1.20.1280.290">
    <property type="match status" value="2"/>
</dbReference>
<dbReference type="InterPro" id="IPR047664">
    <property type="entry name" value="SWEET"/>
</dbReference>
<feature type="transmembrane region" description="Helical" evidence="12">
    <location>
        <begin position="41"/>
        <end position="63"/>
    </location>
</feature>
<accession>A0A1B6BYL0</accession>
<evidence type="ECO:0000256" key="12">
    <source>
        <dbReference type="RuleBase" id="RU910715"/>
    </source>
</evidence>
<keyword evidence="8" id="KW-0677">Repeat</keyword>
<dbReference type="EMBL" id="GEDC01021500">
    <property type="protein sequence ID" value="JAS15798.1"/>
    <property type="molecule type" value="Transcribed_RNA"/>
</dbReference>